<keyword evidence="2" id="KW-1185">Reference proteome</keyword>
<evidence type="ECO:0000313" key="1">
    <source>
        <dbReference type="EMBL" id="PVH90831.1"/>
    </source>
</evidence>
<accession>A0A2V1CYU9</accession>
<gene>
    <name evidence="1" type="ORF">DM02DRAFT_399975</name>
</gene>
<dbReference type="EMBL" id="KZ806077">
    <property type="protein sequence ID" value="PVH90831.1"/>
    <property type="molecule type" value="Genomic_DNA"/>
</dbReference>
<proteinExistence type="predicted"/>
<organism evidence="1 2">
    <name type="scientific">Periconia macrospinosa</name>
    <dbReference type="NCBI Taxonomy" id="97972"/>
    <lineage>
        <taxon>Eukaryota</taxon>
        <taxon>Fungi</taxon>
        <taxon>Dikarya</taxon>
        <taxon>Ascomycota</taxon>
        <taxon>Pezizomycotina</taxon>
        <taxon>Dothideomycetes</taxon>
        <taxon>Pleosporomycetidae</taxon>
        <taxon>Pleosporales</taxon>
        <taxon>Massarineae</taxon>
        <taxon>Periconiaceae</taxon>
        <taxon>Periconia</taxon>
    </lineage>
</organism>
<dbReference type="AlphaFoldDB" id="A0A2V1CYU9"/>
<name>A0A2V1CYU9_9PLEO</name>
<dbReference type="Proteomes" id="UP000244855">
    <property type="component" value="Unassembled WGS sequence"/>
</dbReference>
<reference evidence="1 2" key="1">
    <citation type="journal article" date="2018" name="Sci. Rep.">
        <title>Comparative genomics provides insights into the lifestyle and reveals functional heterogeneity of dark septate endophytic fungi.</title>
        <authorList>
            <person name="Knapp D.G."/>
            <person name="Nemeth J.B."/>
            <person name="Barry K."/>
            <person name="Hainaut M."/>
            <person name="Henrissat B."/>
            <person name="Johnson J."/>
            <person name="Kuo A."/>
            <person name="Lim J.H.P."/>
            <person name="Lipzen A."/>
            <person name="Nolan M."/>
            <person name="Ohm R.A."/>
            <person name="Tamas L."/>
            <person name="Grigoriev I.V."/>
            <person name="Spatafora J.W."/>
            <person name="Nagy L.G."/>
            <person name="Kovacs G.M."/>
        </authorList>
    </citation>
    <scope>NUCLEOTIDE SEQUENCE [LARGE SCALE GENOMIC DNA]</scope>
    <source>
        <strain evidence="1 2">DSE2036</strain>
    </source>
</reference>
<protein>
    <submittedName>
        <fullName evidence="1">Uncharacterized protein</fullName>
    </submittedName>
</protein>
<evidence type="ECO:0000313" key="2">
    <source>
        <dbReference type="Proteomes" id="UP000244855"/>
    </source>
</evidence>
<sequence length="98" mass="11143">MLGPIIMPSTAFSLLQTDNCAIIRQQTLIRPGFWRCVAAVSCPSAPARHETPVRLEGGITVVEESQRKRRLVARQWQGRYRRRSKCDALRLPRRSQAA</sequence>